<evidence type="ECO:0000256" key="1">
    <source>
        <dbReference type="ARBA" id="ARBA00007228"/>
    </source>
</evidence>
<feature type="domain" description="MRM3-like substrate binding" evidence="5">
    <location>
        <begin position="19"/>
        <end position="117"/>
    </location>
</feature>
<dbReference type="InterPro" id="IPR001537">
    <property type="entry name" value="SpoU_MeTrfase"/>
</dbReference>
<dbReference type="PANTHER" id="PTHR43191">
    <property type="entry name" value="RRNA METHYLTRANSFERASE 3"/>
    <property type="match status" value="1"/>
</dbReference>
<reference evidence="6 7" key="1">
    <citation type="submission" date="2018-07" db="EMBL/GenBank/DDBJ databases">
        <title>Comparative genomics of the Candidatus Parilichlamydiaceae reveals evidence of convergent evolution and genome reduction in the phylum Chlamydiae.</title>
        <authorList>
            <person name="Taylor-Brown A."/>
            <person name="Polkinghorne A."/>
        </authorList>
    </citation>
    <scope>NUCLEOTIDE SEQUENCE [LARGE SCALE GENOMIC DNA]</scope>
    <source>
        <strain evidence="6 7">Hat2</strain>
    </source>
</reference>
<dbReference type="GO" id="GO:0008173">
    <property type="term" value="F:RNA methyltransferase activity"/>
    <property type="evidence" value="ECO:0007669"/>
    <property type="project" value="InterPro"/>
</dbReference>
<feature type="domain" description="tRNA/rRNA methyltransferase SpoU type" evidence="4">
    <location>
        <begin position="137"/>
        <end position="274"/>
    </location>
</feature>
<comment type="caution">
    <text evidence="6">The sequence shown here is derived from an EMBL/GenBank/DDBJ whole genome shotgun (WGS) entry which is preliminary data.</text>
</comment>
<dbReference type="Pfam" id="PF00588">
    <property type="entry name" value="SpoU_methylase"/>
    <property type="match status" value="1"/>
</dbReference>
<evidence type="ECO:0000313" key="6">
    <source>
        <dbReference type="EMBL" id="RDB31320.1"/>
    </source>
</evidence>
<dbReference type="OrthoDB" id="9785673at2"/>
<proteinExistence type="inferred from homology"/>
<dbReference type="SUPFAM" id="SSF75217">
    <property type="entry name" value="alpha/beta knot"/>
    <property type="match status" value="1"/>
</dbReference>
<keyword evidence="3" id="KW-0808">Transferase</keyword>
<keyword evidence="2 6" id="KW-0489">Methyltransferase</keyword>
<dbReference type="AlphaFoldDB" id="A0A369KCY6"/>
<dbReference type="PANTHER" id="PTHR43191:SF2">
    <property type="entry name" value="RRNA METHYLTRANSFERASE 3, MITOCHONDRIAL"/>
    <property type="match status" value="1"/>
</dbReference>
<dbReference type="GO" id="GO:0006396">
    <property type="term" value="P:RNA processing"/>
    <property type="evidence" value="ECO:0007669"/>
    <property type="project" value="InterPro"/>
</dbReference>
<name>A0A369KCY6_9BACT</name>
<dbReference type="Gene3D" id="3.30.1330.30">
    <property type="match status" value="1"/>
</dbReference>
<accession>A0A369KCY6</accession>
<dbReference type="GO" id="GO:0003723">
    <property type="term" value="F:RNA binding"/>
    <property type="evidence" value="ECO:0007669"/>
    <property type="project" value="InterPro"/>
</dbReference>
<dbReference type="Proteomes" id="UP000253816">
    <property type="component" value="Unassembled WGS sequence"/>
</dbReference>
<comment type="similarity">
    <text evidence="1">Belongs to the class IV-like SAM-binding methyltransferase superfamily. RNA methyltransferase TrmH family.</text>
</comment>
<protein>
    <submittedName>
        <fullName evidence="6">Putative rRNA methylase</fullName>
    </submittedName>
</protein>
<organism evidence="6 7">
    <name type="scientific">Candidatus Similichlamydia laticola</name>
    <dbReference type="NCBI Taxonomy" id="2170265"/>
    <lineage>
        <taxon>Bacteria</taxon>
        <taxon>Pseudomonadati</taxon>
        <taxon>Chlamydiota</taxon>
        <taxon>Chlamydiia</taxon>
        <taxon>Parachlamydiales</taxon>
        <taxon>Candidatus Parilichlamydiaceae</taxon>
        <taxon>Candidatus Similichlamydia</taxon>
    </lineage>
</organism>
<dbReference type="InterPro" id="IPR029028">
    <property type="entry name" value="Alpha/beta_knot_MTases"/>
</dbReference>
<dbReference type="InterPro" id="IPR053888">
    <property type="entry name" value="MRM3-like_sub_bind"/>
</dbReference>
<dbReference type="InterPro" id="IPR029026">
    <property type="entry name" value="tRNA_m1G_MTases_N"/>
</dbReference>
<dbReference type="EMBL" id="QQBG01000020">
    <property type="protein sequence ID" value="RDB31320.1"/>
    <property type="molecule type" value="Genomic_DNA"/>
</dbReference>
<dbReference type="RefSeq" id="WP_114544508.1">
    <property type="nucleotide sequence ID" value="NZ_QQBG01000020.1"/>
</dbReference>
<dbReference type="GO" id="GO:0032259">
    <property type="term" value="P:methylation"/>
    <property type="evidence" value="ECO:0007669"/>
    <property type="project" value="UniProtKB-KW"/>
</dbReference>
<evidence type="ECO:0000259" key="4">
    <source>
        <dbReference type="Pfam" id="PF00588"/>
    </source>
</evidence>
<sequence length="280" mass="30791">MTDSETFLSDRPWLTSAHNPKLKSAVRLKNRRYRKKTESFLVEGFRELSRYLEGLKKGHLGFLPPVTLLFCKELFLGGNEIDLLQAFAALGTEVFHVPAHLFSSLLSHRDRPDGLLAIAPIPKRDLFSWNPDYISRIAVLDQIEKPGNLGAILRSADAAGIQAIFLSDPVTDAWNPNAVRASIGTLFTLPLFQGLSSNLRIWLKSRGVQLIATKPGNGRKVGEINWSKPTGLLLGSEQFGLSSFWLQHADQIVSLPTLGSADSLNVSTAAAIFFFAPLIG</sequence>
<keyword evidence="7" id="KW-1185">Reference proteome</keyword>
<dbReference type="InterPro" id="IPR029064">
    <property type="entry name" value="Ribosomal_eL30-like_sf"/>
</dbReference>
<evidence type="ECO:0000313" key="7">
    <source>
        <dbReference type="Proteomes" id="UP000253816"/>
    </source>
</evidence>
<dbReference type="Pfam" id="PF22435">
    <property type="entry name" value="MRM3-like_sub_bind"/>
    <property type="match status" value="1"/>
</dbReference>
<dbReference type="SUPFAM" id="SSF55315">
    <property type="entry name" value="L30e-like"/>
    <property type="match status" value="1"/>
</dbReference>
<dbReference type="Gene3D" id="3.40.1280.10">
    <property type="match status" value="1"/>
</dbReference>
<dbReference type="InterPro" id="IPR051259">
    <property type="entry name" value="rRNA_Methyltransferase"/>
</dbReference>
<gene>
    <name evidence="6" type="ORF">HAT2_00576</name>
</gene>
<evidence type="ECO:0000256" key="2">
    <source>
        <dbReference type="ARBA" id="ARBA00022603"/>
    </source>
</evidence>
<evidence type="ECO:0000256" key="3">
    <source>
        <dbReference type="ARBA" id="ARBA00022679"/>
    </source>
</evidence>
<evidence type="ECO:0000259" key="5">
    <source>
        <dbReference type="Pfam" id="PF22435"/>
    </source>
</evidence>